<sequence length="273" mass="29326">MISPTVPSAQPTPRRSAWGVMRDVLFALFLREFKTRIDGRWTTALWVVGEPLAGAALMLAIYSAMRAHQIAGVDTVTFLISGQLSFMLLRSLVLRLMESIEANLGLFAYRQVRPVDAVLARAGVELVLFGAMALAFLAGAAALGHDVMPHDPLRLMLALALLVQLGLAAGLLAAAGTHGALTVLRPVVRMVFTPLYLGSGVLVPLVHAPAVLRDAMLHNPVAHLIESIRAALFGPVYASPDEIGLTLPLAWTLVLTLLALMVLRGRRDRLQVA</sequence>
<dbReference type="PANTHER" id="PTHR30413:SF10">
    <property type="entry name" value="CAPSULE POLYSACCHARIDE EXPORT INNER-MEMBRANE PROTEIN CTRC"/>
    <property type="match status" value="1"/>
</dbReference>
<evidence type="ECO:0000313" key="14">
    <source>
        <dbReference type="Proteomes" id="UP001516061"/>
    </source>
</evidence>
<evidence type="ECO:0000256" key="7">
    <source>
        <dbReference type="ARBA" id="ARBA00022903"/>
    </source>
</evidence>
<keyword evidence="3 11" id="KW-0813">Transport</keyword>
<keyword evidence="14" id="KW-1185">Reference proteome</keyword>
<accession>A0ABX2G7B4</accession>
<keyword evidence="9" id="KW-0625">Polysaccharide transport</keyword>
<organism evidence="13 14">
    <name type="scientific">Sphaerotilus uruguayifluvii</name>
    <dbReference type="NCBI Taxonomy" id="2735897"/>
    <lineage>
        <taxon>Bacteria</taxon>
        <taxon>Pseudomonadati</taxon>
        <taxon>Pseudomonadota</taxon>
        <taxon>Betaproteobacteria</taxon>
        <taxon>Burkholderiales</taxon>
        <taxon>Sphaerotilaceae</taxon>
        <taxon>Sphaerotilus</taxon>
    </lineage>
</organism>
<feature type="transmembrane region" description="Helical" evidence="11">
    <location>
        <begin position="155"/>
        <end position="175"/>
    </location>
</feature>
<feature type="transmembrane region" description="Helical" evidence="11">
    <location>
        <begin position="243"/>
        <end position="263"/>
    </location>
</feature>
<dbReference type="InterPro" id="IPR000412">
    <property type="entry name" value="ABC_2_transport"/>
</dbReference>
<evidence type="ECO:0000259" key="12">
    <source>
        <dbReference type="PROSITE" id="PS51012"/>
    </source>
</evidence>
<dbReference type="PRINTS" id="PR00164">
    <property type="entry name" value="ABC2TRNSPORT"/>
</dbReference>
<dbReference type="Proteomes" id="UP001516061">
    <property type="component" value="Unassembled WGS sequence"/>
</dbReference>
<feature type="transmembrane region" description="Helical" evidence="11">
    <location>
        <begin position="44"/>
        <end position="64"/>
    </location>
</feature>
<keyword evidence="7" id="KW-0972">Capsule biogenesis/degradation</keyword>
<comment type="caution">
    <text evidence="13">The sequence shown here is derived from an EMBL/GenBank/DDBJ whole genome shotgun (WGS) entry which is preliminary data.</text>
</comment>
<evidence type="ECO:0000256" key="1">
    <source>
        <dbReference type="ARBA" id="ARBA00004651"/>
    </source>
</evidence>
<feature type="domain" description="ABC transmembrane type-2" evidence="12">
    <location>
        <begin position="42"/>
        <end position="266"/>
    </location>
</feature>
<keyword evidence="10 11" id="KW-0472">Membrane</keyword>
<evidence type="ECO:0000256" key="10">
    <source>
        <dbReference type="ARBA" id="ARBA00023136"/>
    </source>
</evidence>
<dbReference type="Pfam" id="PF01061">
    <property type="entry name" value="ABC2_membrane"/>
    <property type="match status" value="1"/>
</dbReference>
<dbReference type="PANTHER" id="PTHR30413">
    <property type="entry name" value="INNER MEMBRANE TRANSPORT PERMEASE"/>
    <property type="match status" value="1"/>
</dbReference>
<keyword evidence="8 11" id="KW-1133">Transmembrane helix</keyword>
<evidence type="ECO:0000256" key="5">
    <source>
        <dbReference type="ARBA" id="ARBA00022597"/>
    </source>
</evidence>
<feature type="transmembrane region" description="Helical" evidence="11">
    <location>
        <begin position="187"/>
        <end position="207"/>
    </location>
</feature>
<dbReference type="RefSeq" id="WP_173806114.1">
    <property type="nucleotide sequence ID" value="NZ_JABSNM010000012.1"/>
</dbReference>
<comment type="subcellular location">
    <subcellularLocation>
        <location evidence="11">Cell inner membrane</location>
        <topology evidence="11">Multi-pass membrane protein</topology>
    </subcellularLocation>
    <subcellularLocation>
        <location evidence="1">Cell membrane</location>
        <topology evidence="1">Multi-pass membrane protein</topology>
    </subcellularLocation>
</comment>
<feature type="transmembrane region" description="Helical" evidence="11">
    <location>
        <begin position="76"/>
        <end position="97"/>
    </location>
</feature>
<keyword evidence="4 11" id="KW-1003">Cell membrane</keyword>
<evidence type="ECO:0000256" key="3">
    <source>
        <dbReference type="ARBA" id="ARBA00022448"/>
    </source>
</evidence>
<name>A0ABX2G7B4_9BURK</name>
<keyword evidence="5" id="KW-0762">Sugar transport</keyword>
<dbReference type="InterPro" id="IPR047817">
    <property type="entry name" value="ABC2_TM_bact-type"/>
</dbReference>
<evidence type="ECO:0000256" key="4">
    <source>
        <dbReference type="ARBA" id="ARBA00022475"/>
    </source>
</evidence>
<evidence type="ECO:0000256" key="11">
    <source>
        <dbReference type="RuleBase" id="RU361157"/>
    </source>
</evidence>
<comment type="similarity">
    <text evidence="2 11">Belongs to the ABC-2 integral membrane protein family.</text>
</comment>
<keyword evidence="6 11" id="KW-0812">Transmembrane</keyword>
<evidence type="ECO:0000256" key="9">
    <source>
        <dbReference type="ARBA" id="ARBA00023047"/>
    </source>
</evidence>
<feature type="transmembrane region" description="Helical" evidence="11">
    <location>
        <begin position="118"/>
        <end position="143"/>
    </location>
</feature>
<dbReference type="PROSITE" id="PS51012">
    <property type="entry name" value="ABC_TM2"/>
    <property type="match status" value="1"/>
</dbReference>
<dbReference type="EMBL" id="JABSNM010000012">
    <property type="protein sequence ID" value="NRT57112.1"/>
    <property type="molecule type" value="Genomic_DNA"/>
</dbReference>
<evidence type="ECO:0000256" key="8">
    <source>
        <dbReference type="ARBA" id="ARBA00022989"/>
    </source>
</evidence>
<reference evidence="13 14" key="1">
    <citation type="submission" date="2020-05" db="EMBL/GenBank/DDBJ databases">
        <title>Genomic Encyclopedia of Type Strains, Phase IV (KMG-V): Genome sequencing to study the core and pangenomes of soil and plant-associated prokaryotes.</title>
        <authorList>
            <person name="Whitman W."/>
        </authorList>
    </citation>
    <scope>NUCLEOTIDE SEQUENCE [LARGE SCALE GENOMIC DNA]</scope>
    <source>
        <strain evidence="13 14">C29</strain>
    </source>
</reference>
<dbReference type="InterPro" id="IPR013525">
    <property type="entry name" value="ABC2_TM"/>
</dbReference>
<evidence type="ECO:0000256" key="2">
    <source>
        <dbReference type="ARBA" id="ARBA00007783"/>
    </source>
</evidence>
<protein>
    <recommendedName>
        <fullName evidence="11">Transport permease protein</fullName>
    </recommendedName>
</protein>
<evidence type="ECO:0000256" key="6">
    <source>
        <dbReference type="ARBA" id="ARBA00022692"/>
    </source>
</evidence>
<gene>
    <name evidence="13" type="ORF">HNQ01_002861</name>
</gene>
<evidence type="ECO:0000313" key="13">
    <source>
        <dbReference type="EMBL" id="NRT57112.1"/>
    </source>
</evidence>
<proteinExistence type="inferred from homology"/>